<dbReference type="Proteomes" id="UP000095767">
    <property type="component" value="Unassembled WGS sequence"/>
</dbReference>
<organism evidence="2 3">
    <name type="scientific">Dichanthelium oligosanthes</name>
    <dbReference type="NCBI Taxonomy" id="888268"/>
    <lineage>
        <taxon>Eukaryota</taxon>
        <taxon>Viridiplantae</taxon>
        <taxon>Streptophyta</taxon>
        <taxon>Embryophyta</taxon>
        <taxon>Tracheophyta</taxon>
        <taxon>Spermatophyta</taxon>
        <taxon>Magnoliopsida</taxon>
        <taxon>Liliopsida</taxon>
        <taxon>Poales</taxon>
        <taxon>Poaceae</taxon>
        <taxon>PACMAD clade</taxon>
        <taxon>Panicoideae</taxon>
        <taxon>Panicodae</taxon>
        <taxon>Paniceae</taxon>
        <taxon>Dichantheliinae</taxon>
        <taxon>Dichanthelium</taxon>
    </lineage>
</organism>
<dbReference type="AlphaFoldDB" id="A0A1E5VPP9"/>
<dbReference type="EMBL" id="LWDX02033204">
    <property type="protein sequence ID" value="OEL27111.1"/>
    <property type="molecule type" value="Genomic_DNA"/>
</dbReference>
<feature type="region of interest" description="Disordered" evidence="1">
    <location>
        <begin position="40"/>
        <end position="69"/>
    </location>
</feature>
<gene>
    <name evidence="2" type="ORF">BAE44_0011869</name>
</gene>
<evidence type="ECO:0000256" key="1">
    <source>
        <dbReference type="SAM" id="MobiDB-lite"/>
    </source>
</evidence>
<accession>A0A1E5VPP9</accession>
<dbReference type="STRING" id="888268.A0A1E5VPP9"/>
<evidence type="ECO:0000313" key="2">
    <source>
        <dbReference type="EMBL" id="OEL27111.1"/>
    </source>
</evidence>
<sequence length="292" mass="32507">MVTGGGFSEVDRLPDSPATVLLGRRRVVLDKAVAILQSQGPSGDMPIVSAGDSPLSDPSSEDRNNARKQMRKLEESLIIIALKHLGSSRARDLAALVEQRAYNLRPRKVDPVTLQRRSEFEIRRMHQKQRRKQLAEEEEISISRMCAQIQAMMDRLTKRPRPSDPNAGQENIHTTEVLNAGKSALMNGDTQLFACSGTIIESSEGIGLVVTVANLVKHPDTDEIAEMLKEAVGGPLMDFDGNIIGMNYHDCKETPFIPSFIVSKCLLQLKKSGYVFNYFALLKYIYSLRPRI</sequence>
<proteinExistence type="predicted"/>
<protein>
    <submittedName>
        <fullName evidence="2">Uncharacterized protein</fullName>
    </submittedName>
</protein>
<dbReference type="PANTHER" id="PTHR47389:SF5">
    <property type="entry name" value="OS09G0436700 PROTEIN"/>
    <property type="match status" value="1"/>
</dbReference>
<feature type="compositionally biased region" description="Basic and acidic residues" evidence="1">
    <location>
        <begin position="60"/>
        <end position="69"/>
    </location>
</feature>
<keyword evidence="3" id="KW-1185">Reference proteome</keyword>
<name>A0A1E5VPP9_9POAL</name>
<comment type="caution">
    <text evidence="2">The sequence shown here is derived from an EMBL/GenBank/DDBJ whole genome shotgun (WGS) entry which is preliminary data.</text>
</comment>
<dbReference type="PANTHER" id="PTHR47389">
    <property type="entry name" value="OS09G0436400 PROTEIN"/>
    <property type="match status" value="1"/>
</dbReference>
<dbReference type="OrthoDB" id="10657057at2759"/>
<reference evidence="2 3" key="1">
    <citation type="submission" date="2016-09" db="EMBL/GenBank/DDBJ databases">
        <title>The draft genome of Dichanthelium oligosanthes: A C3 panicoid grass species.</title>
        <authorList>
            <person name="Studer A.J."/>
            <person name="Schnable J.C."/>
            <person name="Brutnell T.P."/>
        </authorList>
    </citation>
    <scope>NUCLEOTIDE SEQUENCE [LARGE SCALE GENOMIC DNA]</scope>
    <source>
        <strain evidence="3">cv. Kellogg 1175</strain>
        <tissue evidence="2">Leaf</tissue>
    </source>
</reference>
<evidence type="ECO:0000313" key="3">
    <source>
        <dbReference type="Proteomes" id="UP000095767"/>
    </source>
</evidence>